<dbReference type="GO" id="GO:0016020">
    <property type="term" value="C:membrane"/>
    <property type="evidence" value="ECO:0007669"/>
    <property type="project" value="UniProtKB-SubCell"/>
</dbReference>
<keyword evidence="2 5" id="KW-0812">Transmembrane</keyword>
<evidence type="ECO:0000313" key="7">
    <source>
        <dbReference type="Proteomes" id="UP000548326"/>
    </source>
</evidence>
<keyword evidence="4 5" id="KW-0472">Membrane</keyword>
<dbReference type="AlphaFoldDB" id="A0A841JB05"/>
<organism evidence="6 7">
    <name type="scientific">Mucilaginibacter lappiensis</name>
    <dbReference type="NCBI Taxonomy" id="354630"/>
    <lineage>
        <taxon>Bacteria</taxon>
        <taxon>Pseudomonadati</taxon>
        <taxon>Bacteroidota</taxon>
        <taxon>Sphingobacteriia</taxon>
        <taxon>Sphingobacteriales</taxon>
        <taxon>Sphingobacteriaceae</taxon>
        <taxon>Mucilaginibacter</taxon>
    </lineage>
</organism>
<name>A0A841JB05_9SPHI</name>
<keyword evidence="3 5" id="KW-1133">Transmembrane helix</keyword>
<protein>
    <submittedName>
        <fullName evidence="6">Putative membrane protein YphA (DoxX/SURF4 family)</fullName>
    </submittedName>
</protein>
<dbReference type="InterPro" id="IPR016944">
    <property type="entry name" value="UCP030066"/>
</dbReference>
<evidence type="ECO:0000256" key="3">
    <source>
        <dbReference type="ARBA" id="ARBA00022989"/>
    </source>
</evidence>
<proteinExistence type="predicted"/>
<evidence type="ECO:0000256" key="1">
    <source>
        <dbReference type="ARBA" id="ARBA00004141"/>
    </source>
</evidence>
<dbReference type="RefSeq" id="WP_183587264.1">
    <property type="nucleotide sequence ID" value="NZ_JACHCA010000005.1"/>
</dbReference>
<evidence type="ECO:0000256" key="4">
    <source>
        <dbReference type="ARBA" id="ARBA00023136"/>
    </source>
</evidence>
<gene>
    <name evidence="6" type="ORF">HDF22_002063</name>
</gene>
<feature type="transmembrane region" description="Helical" evidence="5">
    <location>
        <begin position="7"/>
        <end position="27"/>
    </location>
</feature>
<comment type="subcellular location">
    <subcellularLocation>
        <location evidence="1">Membrane</location>
        <topology evidence="1">Multi-pass membrane protein</topology>
    </subcellularLocation>
</comment>
<evidence type="ECO:0000313" key="6">
    <source>
        <dbReference type="EMBL" id="MBB6127950.1"/>
    </source>
</evidence>
<feature type="transmembrane region" description="Helical" evidence="5">
    <location>
        <begin position="47"/>
        <end position="64"/>
    </location>
</feature>
<feature type="transmembrane region" description="Helical" evidence="5">
    <location>
        <begin position="96"/>
        <end position="114"/>
    </location>
</feature>
<evidence type="ECO:0000256" key="5">
    <source>
        <dbReference type="SAM" id="Phobius"/>
    </source>
</evidence>
<dbReference type="PIRSF" id="PIRSF030066">
    <property type="entry name" value="UCP030066"/>
    <property type="match status" value="1"/>
</dbReference>
<reference evidence="6 7" key="1">
    <citation type="submission" date="2020-08" db="EMBL/GenBank/DDBJ databases">
        <title>Genomic Encyclopedia of Type Strains, Phase IV (KMG-V): Genome sequencing to study the core and pangenomes of soil and plant-associated prokaryotes.</title>
        <authorList>
            <person name="Whitman W."/>
        </authorList>
    </citation>
    <scope>NUCLEOTIDE SEQUENCE [LARGE SCALE GENOMIC DNA]</scope>
    <source>
        <strain evidence="6 7">MP601</strain>
    </source>
</reference>
<comment type="caution">
    <text evidence="6">The sequence shown here is derived from an EMBL/GenBank/DDBJ whole genome shotgun (WGS) entry which is preliminary data.</text>
</comment>
<dbReference type="Pfam" id="PF13564">
    <property type="entry name" value="DoxX_2"/>
    <property type="match status" value="1"/>
</dbReference>
<dbReference type="Proteomes" id="UP000548326">
    <property type="component" value="Unassembled WGS sequence"/>
</dbReference>
<feature type="transmembrane region" description="Helical" evidence="5">
    <location>
        <begin position="71"/>
        <end position="90"/>
    </location>
</feature>
<sequence>MKAIKITYWATTTIVALMMTYSAYAYLTQAAMLQAFNHLGYPGYFRVELALAKLAGAVLLLIPLKSLIKEWVYAGFTFTFISAFIAHSASGDPVNYRVMPVIFLVFLAVSYITYHKVKQATTKNPAL</sequence>
<evidence type="ECO:0000256" key="2">
    <source>
        <dbReference type="ARBA" id="ARBA00022692"/>
    </source>
</evidence>
<dbReference type="EMBL" id="JACHCA010000005">
    <property type="protein sequence ID" value="MBB6127950.1"/>
    <property type="molecule type" value="Genomic_DNA"/>
</dbReference>
<dbReference type="InterPro" id="IPR032808">
    <property type="entry name" value="DoxX"/>
</dbReference>
<accession>A0A841JB05</accession>